<dbReference type="Proteomes" id="UP001596145">
    <property type="component" value="Unassembled WGS sequence"/>
</dbReference>
<evidence type="ECO:0000256" key="3">
    <source>
        <dbReference type="ARBA" id="ARBA00022741"/>
    </source>
</evidence>
<sequence length="239" mass="25156">MEVLVPFSTHRPKSRLADALSPSERAAFARTMLADVLAAIDDAGGTPRVLATDEIGSIDEFEMGAGIDPTARPTLPIDPPVTVDDRPLSDAVNAILEERRPGEEVEAVAVVMADLALATPEALERLFGGVDQDGRGTETGPADVTIAPGRGGGTNALVVSHPRFRVDYHGASFLDHRRIAAEVGASVRTVDSHRLATDIDERADLAELLVHGDGAAATWLREAGFTLVADGGRVGVVRE</sequence>
<comment type="caution">
    <text evidence="6">The sequence shown here is derived from an EMBL/GenBank/DDBJ whole genome shotgun (WGS) entry which is preliminary data.</text>
</comment>
<dbReference type="RefSeq" id="WP_122104970.1">
    <property type="nucleotide sequence ID" value="NZ_JBHSKV010000013.1"/>
</dbReference>
<gene>
    <name evidence="5 6" type="primary">cofC</name>
    <name evidence="6" type="ORF">ACFPJA_09540</name>
</gene>
<evidence type="ECO:0000256" key="5">
    <source>
        <dbReference type="HAMAP-Rule" id="MF_02114"/>
    </source>
</evidence>
<evidence type="ECO:0000256" key="1">
    <source>
        <dbReference type="ARBA" id="ARBA00022679"/>
    </source>
</evidence>
<name>A0ABD5QRP3_9EURY</name>
<dbReference type="EC" id="2.7.7.68" evidence="5"/>
<evidence type="ECO:0000256" key="2">
    <source>
        <dbReference type="ARBA" id="ARBA00022695"/>
    </source>
</evidence>
<keyword evidence="2 5" id="KW-0548">Nucleotidyltransferase</keyword>
<comment type="function">
    <text evidence="5">Guanylyltransferase that catalyzes the activation of (2S)-2-phospholactate (2-PL) as (2S)-lactyl-2-diphospho-5'-guanosine, via the condensation of 2-PL with GTP. It is involved in the biosynthesis of coenzyme F420, a hydride carrier cofactor.</text>
</comment>
<organism evidence="6 7">
    <name type="scientific">Halorubrum glutamatedens</name>
    <dbReference type="NCBI Taxonomy" id="2707018"/>
    <lineage>
        <taxon>Archaea</taxon>
        <taxon>Methanobacteriati</taxon>
        <taxon>Methanobacteriota</taxon>
        <taxon>Stenosarchaea group</taxon>
        <taxon>Halobacteria</taxon>
        <taxon>Halobacteriales</taxon>
        <taxon>Haloferacaceae</taxon>
        <taxon>Halorubrum</taxon>
    </lineage>
</organism>
<dbReference type="AlphaFoldDB" id="A0ABD5QRP3"/>
<proteinExistence type="inferred from homology"/>
<keyword evidence="1 5" id="KW-0808">Transferase</keyword>
<dbReference type="Gene3D" id="3.90.550.10">
    <property type="entry name" value="Spore Coat Polysaccharide Biosynthesis Protein SpsA, Chain A"/>
    <property type="match status" value="1"/>
</dbReference>
<keyword evidence="3 5" id="KW-0547">Nucleotide-binding</keyword>
<evidence type="ECO:0000313" key="7">
    <source>
        <dbReference type="Proteomes" id="UP001596145"/>
    </source>
</evidence>
<dbReference type="PANTHER" id="PTHR40392">
    <property type="entry name" value="2-PHOSPHO-L-LACTATE GUANYLYLTRANSFERASE"/>
    <property type="match status" value="1"/>
</dbReference>
<dbReference type="GO" id="GO:0052645">
    <property type="term" value="P:F420-0 metabolic process"/>
    <property type="evidence" value="ECO:0007669"/>
    <property type="project" value="UniProtKB-UniRule"/>
</dbReference>
<keyword evidence="7" id="KW-1185">Reference proteome</keyword>
<comment type="subunit">
    <text evidence="5">Homodimer.</text>
</comment>
<dbReference type="SUPFAM" id="SSF53448">
    <property type="entry name" value="Nucleotide-diphospho-sugar transferases"/>
    <property type="match status" value="1"/>
</dbReference>
<dbReference type="InterPro" id="IPR029044">
    <property type="entry name" value="Nucleotide-diphossugar_trans"/>
</dbReference>
<evidence type="ECO:0000256" key="4">
    <source>
        <dbReference type="ARBA" id="ARBA00023134"/>
    </source>
</evidence>
<dbReference type="InterPro" id="IPR002835">
    <property type="entry name" value="CofC"/>
</dbReference>
<comment type="catalytic activity">
    <reaction evidence="5">
        <text>(2S)-2-phospholactate + GTP + H(+) = (2S)-lactyl-2-diphospho-5'-guanosine + diphosphate</text>
        <dbReference type="Rhea" id="RHEA:63424"/>
        <dbReference type="ChEBI" id="CHEBI:15378"/>
        <dbReference type="ChEBI" id="CHEBI:33019"/>
        <dbReference type="ChEBI" id="CHEBI:37565"/>
        <dbReference type="ChEBI" id="CHEBI:59435"/>
        <dbReference type="ChEBI" id="CHEBI:59906"/>
        <dbReference type="EC" id="2.7.7.68"/>
    </reaction>
</comment>
<dbReference type="PANTHER" id="PTHR40392:SF1">
    <property type="entry name" value="2-PHOSPHO-L-LACTATE GUANYLYLTRANSFERASE"/>
    <property type="match status" value="1"/>
</dbReference>
<accession>A0ABD5QRP3</accession>
<comment type="pathway">
    <text evidence="5">Cofactor biosynthesis; coenzyme F420 biosynthesis.</text>
</comment>
<comment type="similarity">
    <text evidence="5">Belongs to the CofC family.</text>
</comment>
<reference evidence="6 7" key="1">
    <citation type="journal article" date="2019" name="Int. J. Syst. Evol. Microbiol.">
        <title>The Global Catalogue of Microorganisms (GCM) 10K type strain sequencing project: providing services to taxonomists for standard genome sequencing and annotation.</title>
        <authorList>
            <consortium name="The Broad Institute Genomics Platform"/>
            <consortium name="The Broad Institute Genome Sequencing Center for Infectious Disease"/>
            <person name="Wu L."/>
            <person name="Ma J."/>
        </authorList>
    </citation>
    <scope>NUCLEOTIDE SEQUENCE [LARGE SCALE GENOMIC DNA]</scope>
    <source>
        <strain evidence="6 7">CGMCC 1.16026</strain>
    </source>
</reference>
<dbReference type="GO" id="GO:0005525">
    <property type="term" value="F:GTP binding"/>
    <property type="evidence" value="ECO:0007669"/>
    <property type="project" value="UniProtKB-KW"/>
</dbReference>
<evidence type="ECO:0000313" key="6">
    <source>
        <dbReference type="EMBL" id="MFC5134952.1"/>
    </source>
</evidence>
<protein>
    <recommendedName>
        <fullName evidence="5">2-phospho-L-lactate guanylyltransferase</fullName>
        <shortName evidence="5">LP guanylyltransferase</shortName>
        <ecNumber evidence="5">2.7.7.68</ecNumber>
    </recommendedName>
</protein>
<dbReference type="Gene3D" id="6.10.140.50">
    <property type="match status" value="1"/>
</dbReference>
<dbReference type="Pfam" id="PF01983">
    <property type="entry name" value="CofC"/>
    <property type="match status" value="1"/>
</dbReference>
<dbReference type="EMBL" id="JBHSKV010000013">
    <property type="protein sequence ID" value="MFC5134952.1"/>
    <property type="molecule type" value="Genomic_DNA"/>
</dbReference>
<dbReference type="HAMAP" id="MF_02114">
    <property type="entry name" value="CofC"/>
    <property type="match status" value="1"/>
</dbReference>
<dbReference type="NCBIfam" id="TIGR03552">
    <property type="entry name" value="F420_cofC"/>
    <property type="match status" value="1"/>
</dbReference>
<dbReference type="GO" id="GO:0043814">
    <property type="term" value="F:phospholactate guanylyltransferase activity"/>
    <property type="evidence" value="ECO:0007669"/>
    <property type="project" value="UniProtKB-EC"/>
</dbReference>
<keyword evidence="4 5" id="KW-0342">GTP-binding</keyword>